<reference evidence="3" key="2">
    <citation type="journal article" date="2013" name="Nat. Commun.">
        <title>Genome of the Chinese tree shrew.</title>
        <authorList>
            <person name="Fan Y."/>
            <person name="Huang Z.Y."/>
            <person name="Cao C.C."/>
            <person name="Chen C.S."/>
            <person name="Chen Y.X."/>
            <person name="Fan D.D."/>
            <person name="He J."/>
            <person name="Hou H.L."/>
            <person name="Hu L."/>
            <person name="Hu X.T."/>
            <person name="Jiang X.T."/>
            <person name="Lai R."/>
            <person name="Lang Y.S."/>
            <person name="Liang B."/>
            <person name="Liao S.G."/>
            <person name="Mu D."/>
            <person name="Ma Y.Y."/>
            <person name="Niu Y.Y."/>
            <person name="Sun X.Q."/>
            <person name="Xia J.Q."/>
            <person name="Xiao J."/>
            <person name="Xiong Z.Q."/>
            <person name="Xu L."/>
            <person name="Yang L."/>
            <person name="Zhang Y."/>
            <person name="Zhao W."/>
            <person name="Zhao X.D."/>
            <person name="Zheng Y.T."/>
            <person name="Zhou J.M."/>
            <person name="Zhu Y.B."/>
            <person name="Zhang G.J."/>
            <person name="Wang J."/>
            <person name="Yao Y.G."/>
        </authorList>
    </citation>
    <scope>NUCLEOTIDE SEQUENCE [LARGE SCALE GENOMIC DNA]</scope>
</reference>
<dbReference type="EMBL" id="KB320548">
    <property type="protein sequence ID" value="ELW69061.1"/>
    <property type="molecule type" value="Genomic_DNA"/>
</dbReference>
<organism evidence="2 3">
    <name type="scientific">Tupaia chinensis</name>
    <name type="common">Chinese tree shrew</name>
    <name type="synonym">Tupaia belangeri chinensis</name>
    <dbReference type="NCBI Taxonomy" id="246437"/>
    <lineage>
        <taxon>Eukaryota</taxon>
        <taxon>Metazoa</taxon>
        <taxon>Chordata</taxon>
        <taxon>Craniata</taxon>
        <taxon>Vertebrata</taxon>
        <taxon>Euteleostomi</taxon>
        <taxon>Mammalia</taxon>
        <taxon>Eutheria</taxon>
        <taxon>Euarchontoglires</taxon>
        <taxon>Scandentia</taxon>
        <taxon>Tupaiidae</taxon>
        <taxon>Tupaia</taxon>
    </lineage>
</organism>
<dbReference type="AlphaFoldDB" id="L9L200"/>
<sequence length="329" mass="34773">MTERPPGCRPHLWENVGDRVEGGDKTGMPTGTQRGAPAHRGPAGHRPPHGHARPDSRSRAGRRASRVQGSPLLTQGFPLLAQGSTPQLAQGSQLLVQGSPLLARGSPLLAQGSPLLTQGFPLLARGTPLLVQGSPLMSLGSPLLAQGTPLMSLVPGSSPAPDLRDSDAVWRVTRHRAVAIVCRSWPAVNPTRPAPLLVAHPCQTHTPARNILLQALSSVKRRGHSTICRALVTEASPGGRPSPRQRLGDLASTLSSPARLCLWPSVRAGTADSGAQSETSDMAGTGGQSCPWSVAWFEASRSCSTRLRSHAVRTGPRLCPRHLGPVYRY</sequence>
<reference evidence="3" key="1">
    <citation type="submission" date="2012-07" db="EMBL/GenBank/DDBJ databases">
        <title>Genome of the Chinese tree shrew, a rising model animal genetically related to primates.</title>
        <authorList>
            <person name="Zhang G."/>
            <person name="Fan Y."/>
            <person name="Yao Y."/>
            <person name="Huang Z."/>
        </authorList>
    </citation>
    <scope>NUCLEOTIDE SEQUENCE [LARGE SCALE GENOMIC DNA]</scope>
</reference>
<dbReference type="Proteomes" id="UP000011518">
    <property type="component" value="Unassembled WGS sequence"/>
</dbReference>
<dbReference type="InParanoid" id="L9L200"/>
<protein>
    <submittedName>
        <fullName evidence="2">Uncharacterized protein</fullName>
    </submittedName>
</protein>
<gene>
    <name evidence="2" type="ORF">TREES_T100021423</name>
</gene>
<keyword evidence="3" id="KW-1185">Reference proteome</keyword>
<name>L9L200_TUPCH</name>
<feature type="region of interest" description="Disordered" evidence="1">
    <location>
        <begin position="1"/>
        <end position="71"/>
    </location>
</feature>
<feature type="compositionally biased region" description="Basic residues" evidence="1">
    <location>
        <begin position="42"/>
        <end position="51"/>
    </location>
</feature>
<accession>L9L200</accession>
<evidence type="ECO:0000313" key="2">
    <source>
        <dbReference type="EMBL" id="ELW69061.1"/>
    </source>
</evidence>
<evidence type="ECO:0000313" key="3">
    <source>
        <dbReference type="Proteomes" id="UP000011518"/>
    </source>
</evidence>
<evidence type="ECO:0000256" key="1">
    <source>
        <dbReference type="SAM" id="MobiDB-lite"/>
    </source>
</evidence>
<proteinExistence type="predicted"/>